<dbReference type="EMBL" id="OZ021741">
    <property type="protein sequence ID" value="CAK9326518.1"/>
    <property type="molecule type" value="Genomic_DNA"/>
</dbReference>
<name>A0ABP0Z162_9ROSI</name>
<organism evidence="1 2">
    <name type="scientific">Citrullus colocynthis</name>
    <name type="common">colocynth</name>
    <dbReference type="NCBI Taxonomy" id="252529"/>
    <lineage>
        <taxon>Eukaryota</taxon>
        <taxon>Viridiplantae</taxon>
        <taxon>Streptophyta</taxon>
        <taxon>Embryophyta</taxon>
        <taxon>Tracheophyta</taxon>
        <taxon>Spermatophyta</taxon>
        <taxon>Magnoliopsida</taxon>
        <taxon>eudicotyledons</taxon>
        <taxon>Gunneridae</taxon>
        <taxon>Pentapetalae</taxon>
        <taxon>rosids</taxon>
        <taxon>fabids</taxon>
        <taxon>Cucurbitales</taxon>
        <taxon>Cucurbitaceae</taxon>
        <taxon>Benincaseae</taxon>
        <taxon>Citrullus</taxon>
    </lineage>
</organism>
<sequence>MFRLTLSCSTLQKRKFLFCSLYRDVSHSTKFVSSAITISPVPKSAFFFILCFCRCPFPFSWEIVSISVKRSDTNRIWVCRE</sequence>
<reference evidence="1 2" key="1">
    <citation type="submission" date="2024-03" db="EMBL/GenBank/DDBJ databases">
        <authorList>
            <person name="Gkanogiannis A."/>
            <person name="Becerra Lopez-Lavalle L."/>
        </authorList>
    </citation>
    <scope>NUCLEOTIDE SEQUENCE [LARGE SCALE GENOMIC DNA]</scope>
</reference>
<keyword evidence="2" id="KW-1185">Reference proteome</keyword>
<evidence type="ECO:0000313" key="2">
    <source>
        <dbReference type="Proteomes" id="UP001642487"/>
    </source>
</evidence>
<gene>
    <name evidence="1" type="ORF">CITCOLO1_LOCUS18871</name>
</gene>
<accession>A0ABP0Z162</accession>
<evidence type="ECO:0000313" key="1">
    <source>
        <dbReference type="EMBL" id="CAK9326518.1"/>
    </source>
</evidence>
<proteinExistence type="predicted"/>
<dbReference type="Proteomes" id="UP001642487">
    <property type="component" value="Chromosome 7"/>
</dbReference>
<protein>
    <submittedName>
        <fullName evidence="1">Uncharacterized protein</fullName>
    </submittedName>
</protein>